<dbReference type="InterPro" id="IPR016047">
    <property type="entry name" value="M23ase_b-sheet_dom"/>
</dbReference>
<gene>
    <name evidence="2" type="ORF">RHABOEDO_001811</name>
</gene>
<evidence type="ECO:0000259" key="1">
    <source>
        <dbReference type="Pfam" id="PF01551"/>
    </source>
</evidence>
<dbReference type="EMBL" id="CP075587">
    <property type="protein sequence ID" value="QYF49466.1"/>
    <property type="molecule type" value="Genomic_DNA"/>
</dbReference>
<sequence>MDIKNPAGNYLAIHKSENEIIVILANLMKGSLLVKRGDVVKKGQLIARVGNSGLTSEPYLHIHAVLNHIGDFLFMGEGIPITFNQRFLVRNDLIC</sequence>
<name>A0ABX8V2T9_9BACT</name>
<dbReference type="Proteomes" id="UP000826014">
    <property type="component" value="Chromosome"/>
</dbReference>
<organism evidence="2 3">
    <name type="scientific">Candidatus Rhabdochlamydia oedothoracis</name>
    <dbReference type="NCBI Taxonomy" id="2720720"/>
    <lineage>
        <taxon>Bacteria</taxon>
        <taxon>Pseudomonadati</taxon>
        <taxon>Chlamydiota</taxon>
        <taxon>Chlamydiia</taxon>
        <taxon>Parachlamydiales</taxon>
        <taxon>Candidatus Rhabdochlamydiaceae</taxon>
        <taxon>Candidatus Rhabdochlamydia</taxon>
    </lineage>
</organism>
<proteinExistence type="predicted"/>
<dbReference type="Gene3D" id="2.70.70.10">
    <property type="entry name" value="Glucose Permease (Domain IIA)"/>
    <property type="match status" value="1"/>
</dbReference>
<accession>A0ABX8V2T9</accession>
<dbReference type="SUPFAM" id="SSF51261">
    <property type="entry name" value="Duplicated hybrid motif"/>
    <property type="match status" value="1"/>
</dbReference>
<dbReference type="CDD" id="cd12797">
    <property type="entry name" value="M23_peptidase"/>
    <property type="match status" value="1"/>
</dbReference>
<feature type="domain" description="M23ase beta-sheet core" evidence="1">
    <location>
        <begin position="7"/>
        <end position="64"/>
    </location>
</feature>
<evidence type="ECO:0000313" key="3">
    <source>
        <dbReference type="Proteomes" id="UP000826014"/>
    </source>
</evidence>
<dbReference type="InterPro" id="IPR011055">
    <property type="entry name" value="Dup_hybrid_motif"/>
</dbReference>
<reference evidence="2 3" key="1">
    <citation type="journal article" date="2022" name="bioRxiv">
        <title>Ecology and evolution of chlamydial symbionts of arthropods.</title>
        <authorList>
            <person name="Halter T."/>
            <person name="Koestlbacher S."/>
            <person name="Collingro A."/>
            <person name="Sixt B.S."/>
            <person name="Toenshoff E.R."/>
            <person name="Hendrickx F."/>
            <person name="Kostanjsek R."/>
            <person name="Horn M."/>
        </authorList>
    </citation>
    <scope>NUCLEOTIDE SEQUENCE [LARGE SCALE GENOMIC DNA]</scope>
    <source>
        <strain evidence="2">W744xW776</strain>
    </source>
</reference>
<evidence type="ECO:0000313" key="2">
    <source>
        <dbReference type="EMBL" id="QYF49466.1"/>
    </source>
</evidence>
<dbReference type="Pfam" id="PF01551">
    <property type="entry name" value="Peptidase_M23"/>
    <property type="match status" value="1"/>
</dbReference>
<keyword evidence="3" id="KW-1185">Reference proteome</keyword>
<protein>
    <recommendedName>
        <fullName evidence="1">M23ase beta-sheet core domain-containing protein</fullName>
    </recommendedName>
</protein>